<gene>
    <name evidence="6" type="ORF">ACFP56_18640</name>
</gene>
<evidence type="ECO:0000256" key="1">
    <source>
        <dbReference type="ARBA" id="ARBA00022491"/>
    </source>
</evidence>
<dbReference type="GO" id="GO:0003677">
    <property type="term" value="F:DNA binding"/>
    <property type="evidence" value="ECO:0007669"/>
    <property type="project" value="UniProtKB-KW"/>
</dbReference>
<evidence type="ECO:0000256" key="3">
    <source>
        <dbReference type="ARBA" id="ARBA00023125"/>
    </source>
</evidence>
<name>A0ABW1V9K4_9BACL</name>
<evidence type="ECO:0000313" key="7">
    <source>
        <dbReference type="Proteomes" id="UP001596233"/>
    </source>
</evidence>
<dbReference type="Gene3D" id="1.10.10.10">
    <property type="entry name" value="Winged helix-like DNA-binding domain superfamily/Winged helix DNA-binding domain"/>
    <property type="match status" value="1"/>
</dbReference>
<evidence type="ECO:0000313" key="6">
    <source>
        <dbReference type="EMBL" id="MFC6334653.1"/>
    </source>
</evidence>
<dbReference type="InterPro" id="IPR000524">
    <property type="entry name" value="Tscrpt_reg_HTH_GntR"/>
</dbReference>
<dbReference type="Pfam" id="PF00532">
    <property type="entry name" value="Peripla_BP_1"/>
    <property type="match status" value="1"/>
</dbReference>
<dbReference type="PANTHER" id="PTHR30146">
    <property type="entry name" value="LACI-RELATED TRANSCRIPTIONAL REPRESSOR"/>
    <property type="match status" value="1"/>
</dbReference>
<evidence type="ECO:0000256" key="4">
    <source>
        <dbReference type="ARBA" id="ARBA00023163"/>
    </source>
</evidence>
<keyword evidence="3 6" id="KW-0238">DNA-binding</keyword>
<dbReference type="PROSITE" id="PS50949">
    <property type="entry name" value="HTH_GNTR"/>
    <property type="match status" value="1"/>
</dbReference>
<dbReference type="EMBL" id="JBHSTE010000007">
    <property type="protein sequence ID" value="MFC6334653.1"/>
    <property type="molecule type" value="Genomic_DNA"/>
</dbReference>
<dbReference type="PRINTS" id="PR00035">
    <property type="entry name" value="HTHGNTR"/>
</dbReference>
<dbReference type="SUPFAM" id="SSF53822">
    <property type="entry name" value="Periplasmic binding protein-like I"/>
    <property type="match status" value="1"/>
</dbReference>
<dbReference type="RefSeq" id="WP_379237401.1">
    <property type="nucleotide sequence ID" value="NZ_JBHSTE010000007.1"/>
</dbReference>
<keyword evidence="2" id="KW-0805">Transcription regulation</keyword>
<dbReference type="Proteomes" id="UP001596233">
    <property type="component" value="Unassembled WGS sequence"/>
</dbReference>
<proteinExistence type="predicted"/>
<dbReference type="InterPro" id="IPR036388">
    <property type="entry name" value="WH-like_DNA-bd_sf"/>
</dbReference>
<dbReference type="PANTHER" id="PTHR30146:SF95">
    <property type="entry name" value="RIBOSE OPERON REPRESSOR"/>
    <property type="match status" value="1"/>
</dbReference>
<evidence type="ECO:0000259" key="5">
    <source>
        <dbReference type="PROSITE" id="PS50949"/>
    </source>
</evidence>
<dbReference type="InterPro" id="IPR001761">
    <property type="entry name" value="Peripla_BP/Lac1_sug-bd_dom"/>
</dbReference>
<dbReference type="Gene3D" id="3.40.50.2300">
    <property type="match status" value="2"/>
</dbReference>
<keyword evidence="1" id="KW-0678">Repressor</keyword>
<keyword evidence="7" id="KW-1185">Reference proteome</keyword>
<dbReference type="InterPro" id="IPR028082">
    <property type="entry name" value="Peripla_BP_I"/>
</dbReference>
<evidence type="ECO:0000256" key="2">
    <source>
        <dbReference type="ARBA" id="ARBA00023015"/>
    </source>
</evidence>
<feature type="domain" description="HTH gntR-type" evidence="5">
    <location>
        <begin position="3"/>
        <end position="71"/>
    </location>
</feature>
<dbReference type="SMART" id="SM00345">
    <property type="entry name" value="HTH_GNTR"/>
    <property type="match status" value="1"/>
</dbReference>
<protein>
    <submittedName>
        <fullName evidence="6">LacI family DNA-binding transcriptional regulator</fullName>
    </submittedName>
</protein>
<comment type="caution">
    <text evidence="6">The sequence shown here is derived from an EMBL/GenBank/DDBJ whole genome shotgun (WGS) entry which is preliminary data.</text>
</comment>
<reference evidence="7" key="1">
    <citation type="journal article" date="2019" name="Int. J. Syst. Evol. Microbiol.">
        <title>The Global Catalogue of Microorganisms (GCM) 10K type strain sequencing project: providing services to taxonomists for standard genome sequencing and annotation.</title>
        <authorList>
            <consortium name="The Broad Institute Genomics Platform"/>
            <consortium name="The Broad Institute Genome Sequencing Center for Infectious Disease"/>
            <person name="Wu L."/>
            <person name="Ma J."/>
        </authorList>
    </citation>
    <scope>NUCLEOTIDE SEQUENCE [LARGE SCALE GENOMIC DNA]</scope>
    <source>
        <strain evidence="7">PCU 280</strain>
    </source>
</reference>
<dbReference type="InterPro" id="IPR036390">
    <property type="entry name" value="WH_DNA-bd_sf"/>
</dbReference>
<accession>A0ABW1V9K4</accession>
<dbReference type="CDD" id="cd06267">
    <property type="entry name" value="PBP1_LacI_sugar_binding-like"/>
    <property type="match status" value="1"/>
</dbReference>
<dbReference type="SUPFAM" id="SSF46785">
    <property type="entry name" value="Winged helix' DNA-binding domain"/>
    <property type="match status" value="1"/>
</dbReference>
<organism evidence="6 7">
    <name type="scientific">Paenibacillus septentrionalis</name>
    <dbReference type="NCBI Taxonomy" id="429342"/>
    <lineage>
        <taxon>Bacteria</taxon>
        <taxon>Bacillati</taxon>
        <taxon>Bacillota</taxon>
        <taxon>Bacilli</taxon>
        <taxon>Bacillales</taxon>
        <taxon>Paenibacillaceae</taxon>
        <taxon>Paenibacillus</taxon>
    </lineage>
</organism>
<keyword evidence="4" id="KW-0804">Transcription</keyword>
<dbReference type="CDD" id="cd07377">
    <property type="entry name" value="WHTH_GntR"/>
    <property type="match status" value="1"/>
</dbReference>
<sequence length="359" mass="40913">MVEALYLRIKQDIIAQIQEGKLQPGELIATEKELAQRYGVSQITSKQALNLLAAEGYVERLRGKGTFVKDTHPTVIVDSYKQDKSTLDAVALILPSMKTRIDQRLLDGIENYCRQAELNILVSISRESAFEESKAIERFRNSGVRGFIIFPVEQESYSDAILRLSLDRYPMVLIDRYLKEIKAYSVSSNNMGGVHTAITKLLERGHKQIAYISPEITNTATDERAKGYEQAFVDYGLSIDKSLWCMLSLQEIESGNSPGKVKQFLQEHPHITAVFTVNAYLAEVVRRALHEAGQTHIIHSTFDDVEHVFAYVRQQEDEVCRTAVSLLTEQLAGKYEPRREFIDVSYFELEPERFEKEIL</sequence>
<dbReference type="Pfam" id="PF00392">
    <property type="entry name" value="GntR"/>
    <property type="match status" value="1"/>
</dbReference>